<keyword evidence="3" id="KW-1185">Reference proteome</keyword>
<gene>
    <name evidence="2" type="ORF">ACFFGH_01420</name>
</gene>
<evidence type="ECO:0000313" key="2">
    <source>
        <dbReference type="EMBL" id="MFC0676510.1"/>
    </source>
</evidence>
<feature type="chain" id="PRO_5046790950" evidence="1">
    <location>
        <begin position="22"/>
        <end position="49"/>
    </location>
</feature>
<name>A0ABV6RHP8_9GAMM</name>
<evidence type="ECO:0000313" key="3">
    <source>
        <dbReference type="Proteomes" id="UP001589896"/>
    </source>
</evidence>
<dbReference type="Proteomes" id="UP001589896">
    <property type="component" value="Unassembled WGS sequence"/>
</dbReference>
<dbReference type="RefSeq" id="WP_386664190.1">
    <property type="nucleotide sequence ID" value="NZ_JBHLTG010000001.1"/>
</dbReference>
<proteinExistence type="predicted"/>
<evidence type="ECO:0000256" key="1">
    <source>
        <dbReference type="SAM" id="SignalP"/>
    </source>
</evidence>
<feature type="signal peptide" evidence="1">
    <location>
        <begin position="1"/>
        <end position="21"/>
    </location>
</feature>
<sequence length="49" mass="4943">MRKTSLVVAAMAAAAAVGAWAGGSVSKGHQMQDLREEIGTSLDAPSGKE</sequence>
<reference evidence="2 3" key="1">
    <citation type="submission" date="2024-09" db="EMBL/GenBank/DDBJ databases">
        <authorList>
            <person name="Sun Q."/>
            <person name="Mori K."/>
        </authorList>
    </citation>
    <scope>NUCLEOTIDE SEQUENCE [LARGE SCALE GENOMIC DNA]</scope>
    <source>
        <strain evidence="2 3">KCTC 23076</strain>
    </source>
</reference>
<organism evidence="2 3">
    <name type="scientific">Lysobacter korlensis</name>
    <dbReference type="NCBI Taxonomy" id="553636"/>
    <lineage>
        <taxon>Bacteria</taxon>
        <taxon>Pseudomonadati</taxon>
        <taxon>Pseudomonadota</taxon>
        <taxon>Gammaproteobacteria</taxon>
        <taxon>Lysobacterales</taxon>
        <taxon>Lysobacteraceae</taxon>
        <taxon>Lysobacter</taxon>
    </lineage>
</organism>
<keyword evidence="1" id="KW-0732">Signal</keyword>
<protein>
    <submittedName>
        <fullName evidence="2">Uncharacterized protein</fullName>
    </submittedName>
</protein>
<dbReference type="EMBL" id="JBHLTG010000001">
    <property type="protein sequence ID" value="MFC0676510.1"/>
    <property type="molecule type" value="Genomic_DNA"/>
</dbReference>
<comment type="caution">
    <text evidence="2">The sequence shown here is derived from an EMBL/GenBank/DDBJ whole genome shotgun (WGS) entry which is preliminary data.</text>
</comment>
<accession>A0ABV6RHP8</accession>